<accession>A0A1Y5P396</accession>
<evidence type="ECO:0000313" key="1">
    <source>
        <dbReference type="EMBL" id="SBS73133.1"/>
    </source>
</evidence>
<evidence type="ECO:0008006" key="2">
    <source>
        <dbReference type="Google" id="ProtNLM"/>
    </source>
</evidence>
<sequence length="182" mass="19106">MCISPPTVAAIPPVARVILADSKHFGAVVILLIGALVPVPVAHADEAFWGGWYKITFHTDQKSGTSVAATQQETPYAASYKITTDCSSGTCIASVLDGPAPKDNVAQSTTFAWTGSQWSRSNSWRWDCTLPDGTITYDPANSVTTYKPQPDGTLAGTFETTIDSGACQGTVIIPVTAVPSPS</sequence>
<protein>
    <recommendedName>
        <fullName evidence="2">Secreted protein</fullName>
    </recommendedName>
</protein>
<dbReference type="EMBL" id="FLQS01000008">
    <property type="protein sequence ID" value="SBS73133.1"/>
    <property type="molecule type" value="Genomic_DNA"/>
</dbReference>
<proteinExistence type="predicted"/>
<dbReference type="AlphaFoldDB" id="A0A1Y5P396"/>
<organism evidence="1">
    <name type="scientific">uncultured Mycobacterium sp</name>
    <dbReference type="NCBI Taxonomy" id="171292"/>
    <lineage>
        <taxon>Bacteria</taxon>
        <taxon>Bacillati</taxon>
        <taxon>Actinomycetota</taxon>
        <taxon>Actinomycetes</taxon>
        <taxon>Mycobacteriales</taxon>
        <taxon>Mycobacteriaceae</taxon>
        <taxon>Mycobacterium</taxon>
        <taxon>environmental samples</taxon>
    </lineage>
</organism>
<name>A0A1Y5P396_9MYCO</name>
<reference evidence="1" key="1">
    <citation type="submission" date="2016-03" db="EMBL/GenBank/DDBJ databases">
        <authorList>
            <person name="Ploux O."/>
        </authorList>
    </citation>
    <scope>NUCLEOTIDE SEQUENCE</scope>
    <source>
        <strain evidence="1">UC10</strain>
    </source>
</reference>
<gene>
    <name evidence="1" type="ORF">MHPYR_160020</name>
</gene>